<keyword evidence="7" id="KW-0630">Potassium</keyword>
<evidence type="ECO:0000313" key="10">
    <source>
        <dbReference type="EMBL" id="RFS43447.1"/>
    </source>
</evidence>
<evidence type="ECO:0000313" key="11">
    <source>
        <dbReference type="Proteomes" id="UP000262621"/>
    </source>
</evidence>
<dbReference type="PANTHER" id="PTHR10584">
    <property type="entry name" value="SUGAR KINASE"/>
    <property type="match status" value="1"/>
</dbReference>
<dbReference type="CDD" id="cd01174">
    <property type="entry name" value="ribokinase"/>
    <property type="match status" value="1"/>
</dbReference>
<dbReference type="GO" id="GO:0006014">
    <property type="term" value="P:D-ribose metabolic process"/>
    <property type="evidence" value="ECO:0007669"/>
    <property type="project" value="InterPro"/>
</dbReference>
<keyword evidence="6" id="KW-0460">Magnesium</keyword>
<dbReference type="InterPro" id="IPR029056">
    <property type="entry name" value="Ribokinase-like"/>
</dbReference>
<keyword evidence="5" id="KW-0067">ATP-binding</keyword>
<dbReference type="PRINTS" id="PR00990">
    <property type="entry name" value="RIBOKINASE"/>
</dbReference>
<evidence type="ECO:0000256" key="3">
    <source>
        <dbReference type="ARBA" id="ARBA00022741"/>
    </source>
</evidence>
<dbReference type="InterPro" id="IPR011877">
    <property type="entry name" value="Ribokinase"/>
</dbReference>
<dbReference type="SUPFAM" id="SSF53613">
    <property type="entry name" value="Ribokinase-like"/>
    <property type="match status" value="1"/>
</dbReference>
<evidence type="ECO:0000256" key="6">
    <source>
        <dbReference type="ARBA" id="ARBA00022842"/>
    </source>
</evidence>
<keyword evidence="11" id="KW-1185">Reference proteome</keyword>
<keyword evidence="1" id="KW-0808">Transferase</keyword>
<keyword evidence="4 10" id="KW-0418">Kinase</keyword>
<feature type="domain" description="Carbohydrate kinase PfkB" evidence="9">
    <location>
        <begin position="15"/>
        <end position="292"/>
    </location>
</feature>
<evidence type="ECO:0000256" key="7">
    <source>
        <dbReference type="ARBA" id="ARBA00022958"/>
    </source>
</evidence>
<reference evidence="10 11" key="1">
    <citation type="submission" date="2018-08" db="EMBL/GenBank/DDBJ databases">
        <title>Verrucosispora craniellae sp. nov., isolated from a marine sponge in the South China Sea.</title>
        <authorList>
            <person name="Li L."/>
            <person name="Lin H.W."/>
        </authorList>
    </citation>
    <scope>NUCLEOTIDE SEQUENCE [LARGE SCALE GENOMIC DNA]</scope>
    <source>
        <strain evidence="10 11">LHW63014</strain>
    </source>
</reference>
<gene>
    <name evidence="10" type="ORF">D0Q02_27870</name>
</gene>
<name>A0A372FRN5_9ACTN</name>
<evidence type="ECO:0000256" key="8">
    <source>
        <dbReference type="ARBA" id="ARBA00023277"/>
    </source>
</evidence>
<organism evidence="10 11">
    <name type="scientific">Micromonospora craniellae</name>
    <dbReference type="NCBI Taxonomy" id="2294034"/>
    <lineage>
        <taxon>Bacteria</taxon>
        <taxon>Bacillati</taxon>
        <taxon>Actinomycetota</taxon>
        <taxon>Actinomycetes</taxon>
        <taxon>Micromonosporales</taxon>
        <taxon>Micromonosporaceae</taxon>
        <taxon>Micromonospora</taxon>
    </lineage>
</organism>
<dbReference type="GO" id="GO:0046872">
    <property type="term" value="F:metal ion binding"/>
    <property type="evidence" value="ECO:0007669"/>
    <property type="project" value="UniProtKB-KW"/>
</dbReference>
<evidence type="ECO:0000256" key="2">
    <source>
        <dbReference type="ARBA" id="ARBA00022723"/>
    </source>
</evidence>
<dbReference type="InterPro" id="IPR002139">
    <property type="entry name" value="Ribo/fructo_kinase"/>
</dbReference>
<keyword evidence="8" id="KW-0119">Carbohydrate metabolism</keyword>
<dbReference type="PANTHER" id="PTHR10584:SF166">
    <property type="entry name" value="RIBOKINASE"/>
    <property type="match status" value="1"/>
</dbReference>
<dbReference type="Pfam" id="PF00294">
    <property type="entry name" value="PfkB"/>
    <property type="match status" value="1"/>
</dbReference>
<dbReference type="GO" id="GO:0004747">
    <property type="term" value="F:ribokinase activity"/>
    <property type="evidence" value="ECO:0007669"/>
    <property type="project" value="InterPro"/>
</dbReference>
<dbReference type="GO" id="GO:0005524">
    <property type="term" value="F:ATP binding"/>
    <property type="evidence" value="ECO:0007669"/>
    <property type="project" value="UniProtKB-KW"/>
</dbReference>
<keyword evidence="2" id="KW-0479">Metal-binding</keyword>
<dbReference type="AlphaFoldDB" id="A0A372FRN5"/>
<evidence type="ECO:0000256" key="5">
    <source>
        <dbReference type="ARBA" id="ARBA00022840"/>
    </source>
</evidence>
<sequence length="296" mass="30292">MSHSPEPAQVSAVPRVAVVGRANIDITVRIPGPPVPGRTTFASSPATTTAGGKSLNQALAASRTGVHASLIANAGDDHWGTFLYRTLTDATVDVSGFHLVPSAPTGIALIEVDPDGENRIILARTPNTELTGEQVSSRLAGPRASVVVTQLDLPPDAVDAVFRHHRAPMLIGNLVPHPTLGPAALAPLDLFVANEAEAAAILGRHHDDPTVAARELRELGPSAAVVTAGPRGAAYSDAHDTALVPAHHVTAINTSGAGDTFLGTLAARLAHQIPLSHAVADGVAAATTFVSSGVQR</sequence>
<accession>A0A372FRN5</accession>
<dbReference type="GO" id="GO:0005829">
    <property type="term" value="C:cytosol"/>
    <property type="evidence" value="ECO:0007669"/>
    <property type="project" value="TreeGrafter"/>
</dbReference>
<keyword evidence="3" id="KW-0547">Nucleotide-binding</keyword>
<evidence type="ECO:0000256" key="4">
    <source>
        <dbReference type="ARBA" id="ARBA00022777"/>
    </source>
</evidence>
<dbReference type="Gene3D" id="3.40.1190.20">
    <property type="match status" value="1"/>
</dbReference>
<evidence type="ECO:0000256" key="1">
    <source>
        <dbReference type="ARBA" id="ARBA00022679"/>
    </source>
</evidence>
<proteinExistence type="predicted"/>
<evidence type="ECO:0000259" key="9">
    <source>
        <dbReference type="Pfam" id="PF00294"/>
    </source>
</evidence>
<dbReference type="InterPro" id="IPR011611">
    <property type="entry name" value="PfkB_dom"/>
</dbReference>
<protein>
    <submittedName>
        <fullName evidence="10">Ribokinase</fullName>
    </submittedName>
</protein>
<dbReference type="EMBL" id="QVFU01000060">
    <property type="protein sequence ID" value="RFS43447.1"/>
    <property type="molecule type" value="Genomic_DNA"/>
</dbReference>
<comment type="caution">
    <text evidence="10">The sequence shown here is derived from an EMBL/GenBank/DDBJ whole genome shotgun (WGS) entry which is preliminary data.</text>
</comment>
<dbReference type="Proteomes" id="UP000262621">
    <property type="component" value="Unassembled WGS sequence"/>
</dbReference>